<keyword evidence="4" id="KW-0786">Thiamine pyrophosphate</keyword>
<dbReference type="GO" id="GO:0070204">
    <property type="term" value="F:2-succinyl-5-enolpyruvyl-6-hydroxy-3-cyclohexene-1-carboxylic-acid synthase activity"/>
    <property type="evidence" value="ECO:0007669"/>
    <property type="project" value="InterPro"/>
</dbReference>
<evidence type="ECO:0000256" key="2">
    <source>
        <dbReference type="ARBA" id="ARBA00022723"/>
    </source>
</evidence>
<keyword evidence="3" id="KW-0460">Magnesium</keyword>
<gene>
    <name evidence="7" type="ORF">ICJ83_03620</name>
</gene>
<dbReference type="SUPFAM" id="SSF52518">
    <property type="entry name" value="Thiamin diphosphate-binding fold (THDP-binding)"/>
    <property type="match status" value="2"/>
</dbReference>
<dbReference type="Gene3D" id="3.40.50.970">
    <property type="match status" value="2"/>
</dbReference>
<dbReference type="GO" id="GO:0030976">
    <property type="term" value="F:thiamine pyrophosphate binding"/>
    <property type="evidence" value="ECO:0007669"/>
    <property type="project" value="InterPro"/>
</dbReference>
<evidence type="ECO:0000313" key="8">
    <source>
        <dbReference type="Proteomes" id="UP000600588"/>
    </source>
</evidence>
<evidence type="ECO:0000313" key="7">
    <source>
        <dbReference type="EMBL" id="MBD0831214.1"/>
    </source>
</evidence>
<evidence type="ECO:0000256" key="5">
    <source>
        <dbReference type="ARBA" id="ARBA00023211"/>
    </source>
</evidence>
<evidence type="ECO:0000256" key="1">
    <source>
        <dbReference type="ARBA" id="ARBA00022679"/>
    </source>
</evidence>
<dbReference type="InterPro" id="IPR029061">
    <property type="entry name" value="THDP-binding"/>
</dbReference>
<dbReference type="Gene3D" id="3.40.50.1220">
    <property type="entry name" value="TPP-binding domain"/>
    <property type="match status" value="1"/>
</dbReference>
<evidence type="ECO:0000259" key="6">
    <source>
        <dbReference type="Pfam" id="PF02776"/>
    </source>
</evidence>
<dbReference type="CDD" id="cd07037">
    <property type="entry name" value="TPP_PYR_MenD"/>
    <property type="match status" value="1"/>
</dbReference>
<name>A0A8J6Q1S4_9FLAO</name>
<dbReference type="InterPro" id="IPR004433">
    <property type="entry name" value="MenaQ_synth_MenD"/>
</dbReference>
<evidence type="ECO:0000256" key="4">
    <source>
        <dbReference type="ARBA" id="ARBA00023052"/>
    </source>
</evidence>
<accession>A0A8J6Q1S4</accession>
<dbReference type="AlphaFoldDB" id="A0A8J6Q1S4"/>
<keyword evidence="5" id="KW-0464">Manganese</keyword>
<keyword evidence="1" id="KW-0808">Transferase</keyword>
<comment type="caution">
    <text evidence="7">The sequence shown here is derived from an EMBL/GenBank/DDBJ whole genome shotgun (WGS) entry which is preliminary data.</text>
</comment>
<keyword evidence="2" id="KW-0479">Metal-binding</keyword>
<dbReference type="GO" id="GO:0009234">
    <property type="term" value="P:menaquinone biosynthetic process"/>
    <property type="evidence" value="ECO:0007669"/>
    <property type="project" value="InterPro"/>
</dbReference>
<dbReference type="PANTHER" id="PTHR42916">
    <property type="entry name" value="2-SUCCINYL-5-ENOLPYRUVYL-6-HYDROXY-3-CYCLOHEXENE-1-CARBOXYLATE SYNTHASE"/>
    <property type="match status" value="1"/>
</dbReference>
<dbReference type="RefSeq" id="WP_188228980.1">
    <property type="nucleotide sequence ID" value="NZ_JACVXB010000001.1"/>
</dbReference>
<keyword evidence="8" id="KW-1185">Reference proteome</keyword>
<proteinExistence type="predicted"/>
<reference evidence="7 8" key="1">
    <citation type="submission" date="2020-09" db="EMBL/GenBank/DDBJ databases">
        <title>TT11 complete genome.</title>
        <authorList>
            <person name="Wu Z."/>
        </authorList>
    </citation>
    <scope>NUCLEOTIDE SEQUENCE [LARGE SCALE GENOMIC DNA]</scope>
    <source>
        <strain evidence="7 8">TT11</strain>
    </source>
</reference>
<dbReference type="EMBL" id="JACVXB010000001">
    <property type="protein sequence ID" value="MBD0831214.1"/>
    <property type="molecule type" value="Genomic_DNA"/>
</dbReference>
<dbReference type="GO" id="GO:0046872">
    <property type="term" value="F:metal ion binding"/>
    <property type="evidence" value="ECO:0007669"/>
    <property type="project" value="UniProtKB-KW"/>
</dbReference>
<dbReference type="PIRSF" id="PIRSF004983">
    <property type="entry name" value="MenD"/>
    <property type="match status" value="1"/>
</dbReference>
<dbReference type="PANTHER" id="PTHR42916:SF1">
    <property type="entry name" value="PROTEIN PHYLLO, CHLOROPLASTIC"/>
    <property type="match status" value="1"/>
</dbReference>
<sequence>MEKFYSNEKSAQVVIALLKKHRIRKVIASPGTTNMTIVASMQSDNYFEMYSAVDERSAAYMACGLSGESNEPVVICCTGATASRNYLPGLTEAYYRKLPILSITATPEISKVSHLTAQVIDRGVLPNDVCKLSLTLPIIKDDSDLNDCEIKINKAILELNRQGGGPVHLNFQTTYNQEYNTQVLPDFRVINRIRFNDQIPILRKGKIAVFVGAHKDMNQEETRILDDFCAANNSAVFCDHTSGYKGKYRLQYSLAASQQLRDTLAFNPDILIHIGEVSGDYFNIQISGKEVWRVSEDGEIRDTFGKLRYVFEMPEQTFFKKYINIDYQPRNDFYLACKNHLDSLYSKLPEIPFSNIWVASKMAKYLPENSSIHFGILNSLRSWNFFEIPNSINSTSSVGGFGIDGNVSTLLGASLANSNKLFYGVVGDLAFFYDMNAIGNYNLGSNIRILLINNGKGTEFRHFNHKAAHFGQQADKFIAAAGHFGNKSEVLVKNYAENLGFEYLTASSKEDFNEIYKRFLEPNITDKPMLFEVFTDSDKESEALELMVNIEKNSSQSIKKIAKQVLGEERLKTLKNVLRK</sequence>
<dbReference type="Proteomes" id="UP000600588">
    <property type="component" value="Unassembled WGS sequence"/>
</dbReference>
<dbReference type="Pfam" id="PF02776">
    <property type="entry name" value="TPP_enzyme_N"/>
    <property type="match status" value="1"/>
</dbReference>
<feature type="domain" description="Thiamine pyrophosphate enzyme N-terminal TPP-binding" evidence="6">
    <location>
        <begin position="11"/>
        <end position="121"/>
    </location>
</feature>
<protein>
    <submittedName>
        <fullName evidence="7">2-succinyl-5-enolpyruvyl-6-hydroxy-3-cyclohexene-1-carboxylate synthase</fullName>
    </submittedName>
</protein>
<evidence type="ECO:0000256" key="3">
    <source>
        <dbReference type="ARBA" id="ARBA00022842"/>
    </source>
</evidence>
<dbReference type="InterPro" id="IPR012001">
    <property type="entry name" value="Thiamin_PyroP_enz_TPP-bd_dom"/>
</dbReference>
<organism evidence="7 8">
    <name type="scientific">Aestuariibaculum sediminum</name>
    <dbReference type="NCBI Taxonomy" id="2770637"/>
    <lineage>
        <taxon>Bacteria</taxon>
        <taxon>Pseudomonadati</taxon>
        <taxon>Bacteroidota</taxon>
        <taxon>Flavobacteriia</taxon>
        <taxon>Flavobacteriales</taxon>
        <taxon>Flavobacteriaceae</taxon>
    </lineage>
</organism>